<feature type="compositionally biased region" description="Basic and acidic residues" evidence="1">
    <location>
        <begin position="83"/>
        <end position="92"/>
    </location>
</feature>
<accession>A0A6B9V4L0</accession>
<organism evidence="2 3">
    <name type="scientific">Arachis hypogaea</name>
    <name type="common">Peanut</name>
    <dbReference type="NCBI Taxonomy" id="3818"/>
    <lineage>
        <taxon>Eukaryota</taxon>
        <taxon>Viridiplantae</taxon>
        <taxon>Streptophyta</taxon>
        <taxon>Embryophyta</taxon>
        <taxon>Tracheophyta</taxon>
        <taxon>Spermatophyta</taxon>
        <taxon>Magnoliopsida</taxon>
        <taxon>eudicotyledons</taxon>
        <taxon>Gunneridae</taxon>
        <taxon>Pentapetalae</taxon>
        <taxon>rosids</taxon>
        <taxon>fabids</taxon>
        <taxon>Fabales</taxon>
        <taxon>Fabaceae</taxon>
        <taxon>Papilionoideae</taxon>
        <taxon>50 kb inversion clade</taxon>
        <taxon>dalbergioids sensu lato</taxon>
        <taxon>Dalbergieae</taxon>
        <taxon>Pterocarpus clade</taxon>
        <taxon>Arachis</taxon>
    </lineage>
</organism>
<protein>
    <submittedName>
        <fullName evidence="2">Uncharacterized protein</fullName>
    </submittedName>
</protein>
<reference evidence="2 3" key="1">
    <citation type="submission" date="2020-01" db="EMBL/GenBank/DDBJ databases">
        <title>Genome sequence of Arachis hypogaea, cultivar Shitouqi.</title>
        <authorList>
            <person name="Zhuang W."/>
            <person name="Chen H."/>
            <person name="Varshney R."/>
            <person name="Wang D."/>
            <person name="Ming R."/>
        </authorList>
    </citation>
    <scope>NUCLEOTIDE SEQUENCE [LARGE SCALE GENOMIC DNA]</scope>
    <source>
        <tissue evidence="2">Young leaf</tissue>
    </source>
</reference>
<dbReference type="Proteomes" id="UP000464620">
    <property type="component" value="Chromosome B09"/>
</dbReference>
<feature type="region of interest" description="Disordered" evidence="1">
    <location>
        <begin position="1"/>
        <end position="92"/>
    </location>
</feature>
<evidence type="ECO:0000313" key="2">
    <source>
        <dbReference type="EMBL" id="QHN75804.1"/>
    </source>
</evidence>
<name>A0A6B9V4L0_ARAHY</name>
<proteinExistence type="predicted"/>
<feature type="compositionally biased region" description="Low complexity" evidence="1">
    <location>
        <begin position="13"/>
        <end position="47"/>
    </location>
</feature>
<gene>
    <name evidence="2" type="ORF">DS421_19g638450</name>
</gene>
<dbReference type="EMBL" id="CP031001">
    <property type="protein sequence ID" value="QHN75804.1"/>
    <property type="molecule type" value="Genomic_DNA"/>
</dbReference>
<feature type="compositionally biased region" description="Polar residues" evidence="1">
    <location>
        <begin position="1"/>
        <end position="11"/>
    </location>
</feature>
<evidence type="ECO:0000313" key="3">
    <source>
        <dbReference type="Proteomes" id="UP000464620"/>
    </source>
</evidence>
<dbReference type="AlphaFoldDB" id="A0A6B9V4L0"/>
<evidence type="ECO:0000256" key="1">
    <source>
        <dbReference type="SAM" id="MobiDB-lite"/>
    </source>
</evidence>
<sequence>MLLEAPTTSMLFATPSASASKTTASKRNPPSTSSPTKPSPLPSSTTSFKLYPPSTAASLARKRSSRASASFSASMTHSTFRLGGRESDWKQT</sequence>